<dbReference type="SUPFAM" id="SSF56112">
    <property type="entry name" value="Protein kinase-like (PK-like)"/>
    <property type="match status" value="1"/>
</dbReference>
<dbReference type="Pfam" id="PF07714">
    <property type="entry name" value="PK_Tyr_Ser-Thr"/>
    <property type="match status" value="1"/>
</dbReference>
<keyword evidence="10 21" id="KW-1133">Transmembrane helix</keyword>
<keyword evidence="11 21" id="KW-0472">Membrane</keyword>
<dbReference type="Pfam" id="PF01833">
    <property type="entry name" value="TIG"/>
    <property type="match status" value="3"/>
</dbReference>
<sequence length="1373" mass="155449">MFLNYCFCEPKNKTKMDYLPHSRRWIINTMFVSFQIMLATGEIKNVMQNLKSFNNGNVLAPLYRVIVQRESGNVFVGGRNAIYKLTSDLLVLENFETGPKADNSNCYPIPYDCDHKRDFKDNDNKVLLFYKQINDTEDFILSCGTIFQGTCSFHSSNILSHLIDIGPGNYTVSYIASRNSTVAFFAPGPNSGNVLYSASSYDGRQPNMSPMSVGSRAIRFTPDKRAVFKYTFSSEFSITGIDIHEKFKPSYDVQYIYGFSYDNFSYFVTVQPKNPKSRVYETRLARVCQKDVTFFSYTELPIKCTGLLDYTIATAAYFGPHYMETNSNEAQKAVYVSFSYSQPSLYGHQLDKTKGSQLCLFTMSDIISAFTTGVQQCFQGNRTIEHLEVLEGTTVECTKQDMDVDEIFCGSGWNRYIKITNSLNGDFRGHVPYHVTSITVMTQGRKIVTWLGTEDGNLLKLVYNSEKTNEVLLKVNIAAPNSTDRSIRPSTAFDPSGNNLYVISGNQIVKIPVSSCMFYEDCHSCLTKQDPLKCGWCGTHCSVREECDDNFSATTCTPLIDKFFPASGPVGGGTLITIEGNNFGSTPSGNISVRVAGESCDIQVHKINRLRCKTKSIQKEKTGPIELTVLDLSWNSVSYDMKGTTTSQTDYSYKIPVFFGVYPSKGPLSGGTKVTMYGKNLDIGLKRKIRVAGVTCKEIRTTTNEIEFYTGNFKNFSTEIKLWYVTLEIDDTVVLVDSENRNESRGDLKQISKFFLYMGDPEVHTITPKVTTESGGTTLIIRGKNFHSIAHPKMIIRMASSVTGHLKELQQDCSVRPGGEEMLCETPSISNSSVDAPSVSVPIRTHMAFLMDGVEELRKFPTHYPKLSQLLYYPDPEYFQFDGTKHLQNIPIDEEQLTLKGKNLNLAHGPKDLMVIIGGNITCNVTRLTKEMLWCTLPARDRSWISKKLQKVEVQAGKLRFDIGYVKHVDRQPDDRGTIIAAAVIPILLVVLLLVILIVIFRRRRQTAKQPGNYRVAYTADPQQEENIATTGDGREINDYTTEPRRPIIEDTVYQIDDDMLHLLVIEKILVDRKYLSLGEVIGQGHFGKVYKGVLEDTNDATEKKDVAVKTLHNNTRSEDQDKDAFLQEGLMMKDFQHPNVLSLIGVAFDVNGEPMVIIPYMKHGDLLSYIRDENNSPTVKDLLQYGIQIADGMKYLSDLKFVHRDLAARNCMLDEDYTVKVADFGLSRDIYERDYYTSDNKKMKLPVKWMAPESLEKGIYNTKTDIWSYGVVLWELMTRGVMPYPDVDNWDILNYLKTRRRMPQPSYCPDLLYDIMKRCWSEEPKDRPSFSELVEEVRNVITKLEKKRKQQFVSTNVTYVNYPAAAAVANGN</sequence>
<keyword evidence="7" id="KW-0677">Repeat</keyword>
<dbReference type="InterPro" id="IPR002909">
    <property type="entry name" value="IPT_dom"/>
</dbReference>
<dbReference type="InterPro" id="IPR020635">
    <property type="entry name" value="Tyr_kinase_cat_dom"/>
</dbReference>
<dbReference type="Gene3D" id="1.10.510.10">
    <property type="entry name" value="Transferase(Phosphotransferase) domain 1"/>
    <property type="match status" value="1"/>
</dbReference>
<dbReference type="Gene3D" id="3.30.1680.10">
    <property type="entry name" value="ligand-binding face of the semaphorins, domain 2"/>
    <property type="match status" value="1"/>
</dbReference>
<dbReference type="Gene3D" id="1.20.5.100">
    <property type="entry name" value="Cytochrome c1, transmembrane anchor, C-terminal"/>
    <property type="match status" value="1"/>
</dbReference>
<evidence type="ECO:0000256" key="18">
    <source>
        <dbReference type="ARBA" id="ARBA00033136"/>
    </source>
</evidence>
<keyword evidence="20" id="KW-0067">ATP-binding</keyword>
<comment type="caution">
    <text evidence="19">Lacks conserved residue(s) required for the propagation of feature annotation.</text>
</comment>
<dbReference type="CDD" id="cd00603">
    <property type="entry name" value="IPT_PCSR"/>
    <property type="match status" value="1"/>
</dbReference>
<evidence type="ECO:0000259" key="22">
    <source>
        <dbReference type="PROSITE" id="PS50011"/>
    </source>
</evidence>
<dbReference type="PROSITE" id="PS00109">
    <property type="entry name" value="PROTEIN_KINASE_TYR"/>
    <property type="match status" value="1"/>
</dbReference>
<evidence type="ECO:0000256" key="19">
    <source>
        <dbReference type="PROSITE-ProRule" id="PRU00352"/>
    </source>
</evidence>
<gene>
    <name evidence="25 26 27" type="primary">LOC106462282</name>
</gene>
<evidence type="ECO:0000256" key="21">
    <source>
        <dbReference type="SAM" id="Phobius"/>
    </source>
</evidence>
<dbReference type="InterPro" id="IPR031148">
    <property type="entry name" value="Plexin"/>
</dbReference>
<evidence type="ECO:0000256" key="10">
    <source>
        <dbReference type="ARBA" id="ARBA00022989"/>
    </source>
</evidence>
<dbReference type="GeneID" id="106462282"/>
<dbReference type="InterPro" id="IPR008266">
    <property type="entry name" value="Tyr_kinase_AS"/>
</dbReference>
<dbReference type="PROSITE" id="PS51004">
    <property type="entry name" value="SEMA"/>
    <property type="match status" value="1"/>
</dbReference>
<keyword evidence="8" id="KW-0832">Ubl conjugation</keyword>
<dbReference type="InterPro" id="IPR016201">
    <property type="entry name" value="PSI"/>
</dbReference>
<evidence type="ECO:0000313" key="24">
    <source>
        <dbReference type="Proteomes" id="UP000694941"/>
    </source>
</evidence>
<dbReference type="InterPro" id="IPR036352">
    <property type="entry name" value="Semap_dom_sf"/>
</dbReference>
<evidence type="ECO:0000259" key="23">
    <source>
        <dbReference type="PROSITE" id="PS51004"/>
    </source>
</evidence>
<keyword evidence="20" id="KW-0547">Nucleotide-binding</keyword>
<evidence type="ECO:0000256" key="14">
    <source>
        <dbReference type="ARBA" id="ARBA00023180"/>
    </source>
</evidence>
<dbReference type="PANTHER" id="PTHR22625:SF70">
    <property type="entry name" value="PLEXIN A, ISOFORM A"/>
    <property type="match status" value="1"/>
</dbReference>
<keyword evidence="14" id="KW-0325">Glycoprotein</keyword>
<keyword evidence="13" id="KW-0675">Receptor</keyword>
<dbReference type="CDD" id="cd00192">
    <property type="entry name" value="PTKc"/>
    <property type="match status" value="1"/>
</dbReference>
<evidence type="ECO:0000256" key="17">
    <source>
        <dbReference type="ARBA" id="ARBA00033117"/>
    </source>
</evidence>
<dbReference type="CDD" id="cd00102">
    <property type="entry name" value="IPT"/>
    <property type="match status" value="1"/>
</dbReference>
<dbReference type="Gene3D" id="3.30.200.20">
    <property type="entry name" value="Phosphorylase Kinase, domain 1"/>
    <property type="match status" value="1"/>
</dbReference>
<evidence type="ECO:0000256" key="15">
    <source>
        <dbReference type="ARBA" id="ARBA00030820"/>
    </source>
</evidence>
<dbReference type="PROSITE" id="PS50011">
    <property type="entry name" value="PROTEIN_KINASE_DOM"/>
    <property type="match status" value="1"/>
</dbReference>
<dbReference type="InterPro" id="IPR014756">
    <property type="entry name" value="Ig_E-set"/>
</dbReference>
<keyword evidence="9" id="KW-0524">Neurogenesis</keyword>
<keyword evidence="24" id="KW-1185">Reference proteome</keyword>
<organism evidence="24 25">
    <name type="scientific">Limulus polyphemus</name>
    <name type="common">Atlantic horseshoe crab</name>
    <dbReference type="NCBI Taxonomy" id="6850"/>
    <lineage>
        <taxon>Eukaryota</taxon>
        <taxon>Metazoa</taxon>
        <taxon>Ecdysozoa</taxon>
        <taxon>Arthropoda</taxon>
        <taxon>Chelicerata</taxon>
        <taxon>Merostomata</taxon>
        <taxon>Xiphosura</taxon>
        <taxon>Limulidae</taxon>
        <taxon>Limulus</taxon>
    </lineage>
</organism>
<feature type="domain" description="Sema" evidence="23">
    <location>
        <begin position="35"/>
        <end position="513"/>
    </location>
</feature>
<evidence type="ECO:0000256" key="20">
    <source>
        <dbReference type="PROSITE-ProRule" id="PRU10141"/>
    </source>
</evidence>
<reference evidence="25 26" key="1">
    <citation type="submission" date="2025-05" db="UniProtKB">
        <authorList>
            <consortium name="RefSeq"/>
        </authorList>
    </citation>
    <scope>IDENTIFICATION</scope>
    <source>
        <tissue evidence="25 26">Muscle</tissue>
    </source>
</reference>
<dbReference type="SMART" id="SM00219">
    <property type="entry name" value="TyrKc"/>
    <property type="match status" value="1"/>
</dbReference>
<keyword evidence="5 21" id="KW-0812">Transmembrane</keyword>
<evidence type="ECO:0000256" key="7">
    <source>
        <dbReference type="ARBA" id="ARBA00022737"/>
    </source>
</evidence>
<evidence type="ECO:0000313" key="27">
    <source>
        <dbReference type="RefSeq" id="XP_022245306.1"/>
    </source>
</evidence>
<evidence type="ECO:0000256" key="16">
    <source>
        <dbReference type="ARBA" id="ARBA00033031"/>
    </source>
</evidence>
<dbReference type="InterPro" id="IPR017441">
    <property type="entry name" value="Protein_kinase_ATP_BS"/>
</dbReference>
<dbReference type="EC" id="2.7.10.1" evidence="3"/>
<feature type="binding site" evidence="20">
    <location>
        <position position="1110"/>
    </location>
    <ligand>
        <name>ATP</name>
        <dbReference type="ChEBI" id="CHEBI:30616"/>
    </ligand>
</feature>
<dbReference type="CDD" id="cd11236">
    <property type="entry name" value="Sema_plexin_like"/>
    <property type="match status" value="1"/>
</dbReference>
<evidence type="ECO:0000256" key="4">
    <source>
        <dbReference type="ARBA" id="ARBA00019839"/>
    </source>
</evidence>
<proteinExistence type="inferred from homology"/>
<evidence type="ECO:0000256" key="13">
    <source>
        <dbReference type="ARBA" id="ARBA00023170"/>
    </source>
</evidence>
<dbReference type="SUPFAM" id="SSF101912">
    <property type="entry name" value="Sema domain"/>
    <property type="match status" value="1"/>
</dbReference>
<evidence type="ECO:0000256" key="3">
    <source>
        <dbReference type="ARBA" id="ARBA00011902"/>
    </source>
</evidence>
<dbReference type="Pfam" id="PF01437">
    <property type="entry name" value="PSI"/>
    <property type="match status" value="1"/>
</dbReference>
<dbReference type="InterPro" id="IPR000719">
    <property type="entry name" value="Prot_kinase_dom"/>
</dbReference>
<dbReference type="Gene3D" id="2.60.40.10">
    <property type="entry name" value="Immunoglobulins"/>
    <property type="match status" value="3"/>
</dbReference>
<dbReference type="InterPro" id="IPR011009">
    <property type="entry name" value="Kinase-like_dom_sf"/>
</dbReference>
<dbReference type="PROSITE" id="PS00107">
    <property type="entry name" value="PROTEIN_KINASE_ATP"/>
    <property type="match status" value="1"/>
</dbReference>
<dbReference type="RefSeq" id="XP_013777640.2">
    <property type="nucleotide sequence ID" value="XM_013922186.2"/>
</dbReference>
<evidence type="ECO:0000256" key="2">
    <source>
        <dbReference type="ARBA" id="ARBA00010297"/>
    </source>
</evidence>
<dbReference type="RefSeq" id="XP_022245300.1">
    <property type="nucleotide sequence ID" value="XM_022389592.1"/>
</dbReference>
<evidence type="ECO:0000256" key="9">
    <source>
        <dbReference type="ARBA" id="ARBA00022902"/>
    </source>
</evidence>
<comment type="similarity">
    <text evidence="2">Belongs to the plexin family.</text>
</comment>
<dbReference type="InterPro" id="IPR002165">
    <property type="entry name" value="Plexin_repeat"/>
</dbReference>
<evidence type="ECO:0000313" key="25">
    <source>
        <dbReference type="RefSeq" id="XP_013777640.2"/>
    </source>
</evidence>
<protein>
    <recommendedName>
        <fullName evidence="4">Hepatocyte growth factor receptor</fullName>
        <ecNumber evidence="3">2.7.10.1</ecNumber>
    </recommendedName>
    <alternativeName>
        <fullName evidence="18">HGF/SF receptor</fullName>
    </alternativeName>
    <alternativeName>
        <fullName evidence="17">Proto-oncogene c-Met</fullName>
    </alternativeName>
    <alternativeName>
        <fullName evidence="15">Scatter factor receptor</fullName>
    </alternativeName>
    <alternativeName>
        <fullName evidence="16">Tyrosine-protein kinase Met</fullName>
    </alternativeName>
</protein>
<keyword evidence="12" id="KW-1015">Disulfide bond</keyword>
<dbReference type="Pfam" id="PF01403">
    <property type="entry name" value="Sema"/>
    <property type="match status" value="1"/>
</dbReference>
<evidence type="ECO:0000313" key="26">
    <source>
        <dbReference type="RefSeq" id="XP_022245300.1"/>
    </source>
</evidence>
<dbReference type="SUPFAM" id="SSF103575">
    <property type="entry name" value="Plexin repeat"/>
    <property type="match status" value="1"/>
</dbReference>
<evidence type="ECO:0000256" key="6">
    <source>
        <dbReference type="ARBA" id="ARBA00022729"/>
    </source>
</evidence>
<dbReference type="PRINTS" id="PR00109">
    <property type="entry name" value="TYRKINASE"/>
</dbReference>
<evidence type="ECO:0000256" key="8">
    <source>
        <dbReference type="ARBA" id="ARBA00022843"/>
    </source>
</evidence>
<keyword evidence="6" id="KW-0732">Signal</keyword>
<name>A0ABM1B9N0_LIMPO</name>
<dbReference type="RefSeq" id="XP_022245306.1">
    <property type="nucleotide sequence ID" value="XM_022389598.1"/>
</dbReference>
<evidence type="ECO:0000256" key="12">
    <source>
        <dbReference type="ARBA" id="ARBA00023157"/>
    </source>
</evidence>
<comment type="subcellular location">
    <subcellularLocation>
        <location evidence="1">Membrane</location>
        <topology evidence="1">Single-pass membrane protein</topology>
    </subcellularLocation>
</comment>
<feature type="transmembrane region" description="Helical" evidence="21">
    <location>
        <begin position="979"/>
        <end position="1001"/>
    </location>
</feature>
<dbReference type="InterPro" id="IPR013783">
    <property type="entry name" value="Ig-like_fold"/>
</dbReference>
<evidence type="ECO:0000256" key="1">
    <source>
        <dbReference type="ARBA" id="ARBA00004167"/>
    </source>
</evidence>
<dbReference type="InterPro" id="IPR001627">
    <property type="entry name" value="Semap_dom"/>
</dbReference>
<evidence type="ECO:0000256" key="5">
    <source>
        <dbReference type="ARBA" id="ARBA00022692"/>
    </source>
</evidence>
<dbReference type="Gene3D" id="2.130.10.10">
    <property type="entry name" value="YVTN repeat-like/Quinoprotein amine dehydrogenase"/>
    <property type="match status" value="1"/>
</dbReference>
<dbReference type="InterPro" id="IPR015943">
    <property type="entry name" value="WD40/YVTN_repeat-like_dom_sf"/>
</dbReference>
<dbReference type="SMART" id="SM00630">
    <property type="entry name" value="Sema"/>
    <property type="match status" value="1"/>
</dbReference>
<accession>A0ABM1B9N0</accession>
<evidence type="ECO:0000256" key="11">
    <source>
        <dbReference type="ARBA" id="ARBA00023136"/>
    </source>
</evidence>
<dbReference type="InterPro" id="IPR001245">
    <property type="entry name" value="Ser-Thr/Tyr_kinase_cat_dom"/>
</dbReference>
<dbReference type="SUPFAM" id="SSF81296">
    <property type="entry name" value="E set domains"/>
    <property type="match status" value="3"/>
</dbReference>
<dbReference type="Proteomes" id="UP000694941">
    <property type="component" value="Unplaced"/>
</dbReference>
<dbReference type="SMART" id="SM00423">
    <property type="entry name" value="PSI"/>
    <property type="match status" value="1"/>
</dbReference>
<feature type="domain" description="Protein kinase" evidence="22">
    <location>
        <begin position="1076"/>
        <end position="1342"/>
    </location>
</feature>
<dbReference type="PANTHER" id="PTHR22625">
    <property type="entry name" value="PLEXIN"/>
    <property type="match status" value="1"/>
</dbReference>
<dbReference type="SMART" id="SM00429">
    <property type="entry name" value="IPT"/>
    <property type="match status" value="3"/>
</dbReference>